<name>A0A1V4IIE7_9CLOT</name>
<accession>A0A1V4IIE7</accession>
<proteinExistence type="predicted"/>
<comment type="caution">
    <text evidence="1">The sequence shown here is derived from an EMBL/GenBank/DDBJ whole genome shotgun (WGS) entry which is preliminary data.</text>
</comment>
<dbReference type="EMBL" id="MZGV01000039">
    <property type="protein sequence ID" value="OPJ59781.1"/>
    <property type="molecule type" value="Genomic_DNA"/>
</dbReference>
<dbReference type="STRING" id="1450648.CLORY_31260"/>
<keyword evidence="2" id="KW-1185">Reference proteome</keyword>
<dbReference type="Proteomes" id="UP000190080">
    <property type="component" value="Unassembled WGS sequence"/>
</dbReference>
<dbReference type="AlphaFoldDB" id="A0A1V4IIE7"/>
<gene>
    <name evidence="1" type="ORF">CLORY_31260</name>
</gene>
<protein>
    <submittedName>
        <fullName evidence="1">Uncharacterized protein</fullName>
    </submittedName>
</protein>
<evidence type="ECO:0000313" key="1">
    <source>
        <dbReference type="EMBL" id="OPJ59781.1"/>
    </source>
</evidence>
<evidence type="ECO:0000313" key="2">
    <source>
        <dbReference type="Proteomes" id="UP000190080"/>
    </source>
</evidence>
<organism evidence="1 2">
    <name type="scientific">Clostridium oryzae</name>
    <dbReference type="NCBI Taxonomy" id="1450648"/>
    <lineage>
        <taxon>Bacteria</taxon>
        <taxon>Bacillati</taxon>
        <taxon>Bacillota</taxon>
        <taxon>Clostridia</taxon>
        <taxon>Eubacteriales</taxon>
        <taxon>Clostridiaceae</taxon>
        <taxon>Clostridium</taxon>
    </lineage>
</organism>
<sequence length="168" mass="19869">MYYINKRQKSLLNLVNKFGCISFQQIISLISRNKHVEYDLKGLVLRRLIVEQNGIYKALSQHNIDCHLLKCIDVICCLNDRIQKCEKEEFPFCLWVYLKNDENYDICYIPVGQEMIYTTTIRRCNNVSNIIAVLDNKSQINQIQLQNINIRYCTLNPVKFYRSNNGLH</sequence>
<dbReference type="OrthoDB" id="1930159at2"/>
<reference evidence="1 2" key="1">
    <citation type="submission" date="2017-03" db="EMBL/GenBank/DDBJ databases">
        <title>Genome sequence of Clostridium oryzae DSM 28571.</title>
        <authorList>
            <person name="Poehlein A."/>
            <person name="Daniel R."/>
        </authorList>
    </citation>
    <scope>NUCLEOTIDE SEQUENCE [LARGE SCALE GENOMIC DNA]</scope>
    <source>
        <strain evidence="1 2">DSM 28571</strain>
    </source>
</reference>
<dbReference type="Pfam" id="PF18954">
    <property type="entry name" value="DUF5697"/>
    <property type="match status" value="1"/>
</dbReference>
<dbReference type="RefSeq" id="WP_079426119.1">
    <property type="nucleotide sequence ID" value="NZ_MZGV01000039.1"/>
</dbReference>
<dbReference type="InterPro" id="IPR043752">
    <property type="entry name" value="DUF5697"/>
</dbReference>